<comment type="subcellular location">
    <subcellularLocation>
        <location evidence="1">Secreted</location>
    </subcellularLocation>
</comment>
<reference evidence="9" key="3">
    <citation type="journal article" date="2017" name="Nature">
        <title>Genome sequence of the progenitor of the wheat D genome Aegilops tauschii.</title>
        <authorList>
            <person name="Luo M.C."/>
            <person name="Gu Y.Q."/>
            <person name="Puiu D."/>
            <person name="Wang H."/>
            <person name="Twardziok S.O."/>
            <person name="Deal K.R."/>
            <person name="Huo N."/>
            <person name="Zhu T."/>
            <person name="Wang L."/>
            <person name="Wang Y."/>
            <person name="McGuire P.E."/>
            <person name="Liu S."/>
            <person name="Long H."/>
            <person name="Ramasamy R.K."/>
            <person name="Rodriguez J.C."/>
            <person name="Van S.L."/>
            <person name="Yuan L."/>
            <person name="Wang Z."/>
            <person name="Xia Z."/>
            <person name="Xiao L."/>
            <person name="Anderson O.D."/>
            <person name="Ouyang S."/>
            <person name="Liang Y."/>
            <person name="Zimin A.V."/>
            <person name="Pertea G."/>
            <person name="Qi P."/>
            <person name="Bennetzen J.L."/>
            <person name="Dai X."/>
            <person name="Dawson M.W."/>
            <person name="Muller H.G."/>
            <person name="Kugler K."/>
            <person name="Rivarola-Duarte L."/>
            <person name="Spannagl M."/>
            <person name="Mayer K.F.X."/>
            <person name="Lu F.H."/>
            <person name="Bevan M.W."/>
            <person name="Leroy P."/>
            <person name="Li P."/>
            <person name="You F.M."/>
            <person name="Sun Q."/>
            <person name="Liu Z."/>
            <person name="Lyons E."/>
            <person name="Wicker T."/>
            <person name="Salzberg S.L."/>
            <person name="Devos K.M."/>
            <person name="Dvorak J."/>
        </authorList>
    </citation>
    <scope>NUCLEOTIDE SEQUENCE [LARGE SCALE GENOMIC DNA]</scope>
    <source>
        <strain evidence="9">cv. AL8/78</strain>
    </source>
</reference>
<comment type="similarity">
    <text evidence="2">Belongs to the DEFL family.</text>
</comment>
<keyword evidence="3" id="KW-0964">Secreted</keyword>
<dbReference type="Proteomes" id="UP000015105">
    <property type="component" value="Chromosome 6D"/>
</dbReference>
<keyword evidence="7" id="KW-0611">Plant defense</keyword>
<evidence type="ECO:0000256" key="1">
    <source>
        <dbReference type="ARBA" id="ARBA00004613"/>
    </source>
</evidence>
<dbReference type="Gramene" id="AET6Gv20931100.1">
    <property type="protein sequence ID" value="AET6Gv20931100.1"/>
    <property type="gene ID" value="AET6Gv20931100"/>
</dbReference>
<feature type="chain" id="PRO_5019215293" evidence="8">
    <location>
        <begin position="38"/>
        <end position="106"/>
    </location>
</feature>
<proteinExistence type="inferred from homology"/>
<organism evidence="9 10">
    <name type="scientific">Aegilops tauschii subsp. strangulata</name>
    <name type="common">Goatgrass</name>
    <dbReference type="NCBI Taxonomy" id="200361"/>
    <lineage>
        <taxon>Eukaryota</taxon>
        <taxon>Viridiplantae</taxon>
        <taxon>Streptophyta</taxon>
        <taxon>Embryophyta</taxon>
        <taxon>Tracheophyta</taxon>
        <taxon>Spermatophyta</taxon>
        <taxon>Magnoliopsida</taxon>
        <taxon>Liliopsida</taxon>
        <taxon>Poales</taxon>
        <taxon>Poaceae</taxon>
        <taxon>BOP clade</taxon>
        <taxon>Pooideae</taxon>
        <taxon>Triticodae</taxon>
        <taxon>Triticeae</taxon>
        <taxon>Triticinae</taxon>
        <taxon>Aegilops</taxon>
    </lineage>
</organism>
<protein>
    <submittedName>
        <fullName evidence="9">Uncharacterized protein</fullName>
    </submittedName>
</protein>
<evidence type="ECO:0000256" key="3">
    <source>
        <dbReference type="ARBA" id="ARBA00022525"/>
    </source>
</evidence>
<evidence type="ECO:0000313" key="10">
    <source>
        <dbReference type="Proteomes" id="UP000015105"/>
    </source>
</evidence>
<keyword evidence="6 8" id="KW-0732">Signal</keyword>
<evidence type="ECO:0000256" key="5">
    <source>
        <dbReference type="ARBA" id="ARBA00022577"/>
    </source>
</evidence>
<sequence length="106" mass="11768">NLQLAPLAQTPVKMRTIQMLLLSLVFLMLASDVVVEASMDDSMKLYTCVQKILPSTKPCDSKTCEKKCVKRTRQTKSTMCVLEGCQCTLCIDPAPTIHDNEQMGTN</sequence>
<dbReference type="EnsemblPlants" id="AET6Gv20931100.1">
    <property type="protein sequence ID" value="AET6Gv20931100.1"/>
    <property type="gene ID" value="AET6Gv20931100"/>
</dbReference>
<evidence type="ECO:0000256" key="2">
    <source>
        <dbReference type="ARBA" id="ARBA00006722"/>
    </source>
</evidence>
<dbReference type="AlphaFoldDB" id="A0A453PZY2"/>
<dbReference type="GO" id="GO:0031640">
    <property type="term" value="P:killing of cells of another organism"/>
    <property type="evidence" value="ECO:0007669"/>
    <property type="project" value="UniProtKB-KW"/>
</dbReference>
<evidence type="ECO:0000256" key="8">
    <source>
        <dbReference type="SAM" id="SignalP"/>
    </source>
</evidence>
<reference evidence="9" key="4">
    <citation type="submission" date="2019-03" db="UniProtKB">
        <authorList>
            <consortium name="EnsemblPlants"/>
        </authorList>
    </citation>
    <scope>IDENTIFICATION</scope>
</reference>
<dbReference type="PANTHER" id="PTHR34783:SF1">
    <property type="entry name" value="DEFENSIN-LIKE PROTEIN 144-RELATED"/>
    <property type="match status" value="1"/>
</dbReference>
<evidence type="ECO:0000313" key="9">
    <source>
        <dbReference type="EnsemblPlants" id="AET6Gv20931100.1"/>
    </source>
</evidence>
<feature type="signal peptide" evidence="8">
    <location>
        <begin position="1"/>
        <end position="37"/>
    </location>
</feature>
<accession>A0A453PZY2</accession>
<keyword evidence="4" id="KW-0929">Antimicrobial</keyword>
<evidence type="ECO:0000256" key="7">
    <source>
        <dbReference type="ARBA" id="ARBA00022821"/>
    </source>
</evidence>
<dbReference type="PANTHER" id="PTHR34783">
    <property type="entry name" value="DEFENSIN-LIKE PROTEIN 144-RELATED"/>
    <property type="match status" value="1"/>
</dbReference>
<dbReference type="GO" id="GO:0050832">
    <property type="term" value="P:defense response to fungus"/>
    <property type="evidence" value="ECO:0007669"/>
    <property type="project" value="UniProtKB-KW"/>
</dbReference>
<evidence type="ECO:0000256" key="6">
    <source>
        <dbReference type="ARBA" id="ARBA00022729"/>
    </source>
</evidence>
<reference evidence="10" key="1">
    <citation type="journal article" date="2014" name="Science">
        <title>Ancient hybridizations among the ancestral genomes of bread wheat.</title>
        <authorList>
            <consortium name="International Wheat Genome Sequencing Consortium,"/>
            <person name="Marcussen T."/>
            <person name="Sandve S.R."/>
            <person name="Heier L."/>
            <person name="Spannagl M."/>
            <person name="Pfeifer M."/>
            <person name="Jakobsen K.S."/>
            <person name="Wulff B.B."/>
            <person name="Steuernagel B."/>
            <person name="Mayer K.F."/>
            <person name="Olsen O.A."/>
        </authorList>
    </citation>
    <scope>NUCLEOTIDE SEQUENCE [LARGE SCALE GENOMIC DNA]</scope>
    <source>
        <strain evidence="10">cv. AL8/78</strain>
    </source>
</reference>
<keyword evidence="5" id="KW-0295">Fungicide</keyword>
<dbReference type="InterPro" id="IPR010851">
    <property type="entry name" value="DEFL"/>
</dbReference>
<evidence type="ECO:0000256" key="4">
    <source>
        <dbReference type="ARBA" id="ARBA00022529"/>
    </source>
</evidence>
<reference evidence="10" key="2">
    <citation type="journal article" date="2017" name="Nat. Plants">
        <title>The Aegilops tauschii genome reveals multiple impacts of transposons.</title>
        <authorList>
            <person name="Zhao G."/>
            <person name="Zou C."/>
            <person name="Li K."/>
            <person name="Wang K."/>
            <person name="Li T."/>
            <person name="Gao L."/>
            <person name="Zhang X."/>
            <person name="Wang H."/>
            <person name="Yang Z."/>
            <person name="Liu X."/>
            <person name="Jiang W."/>
            <person name="Mao L."/>
            <person name="Kong X."/>
            <person name="Jiao Y."/>
            <person name="Jia J."/>
        </authorList>
    </citation>
    <scope>NUCLEOTIDE SEQUENCE [LARGE SCALE GENOMIC DNA]</scope>
    <source>
        <strain evidence="10">cv. AL8/78</strain>
    </source>
</reference>
<name>A0A453PZY2_AEGTS</name>
<dbReference type="GO" id="GO:0005576">
    <property type="term" value="C:extracellular region"/>
    <property type="evidence" value="ECO:0007669"/>
    <property type="project" value="UniProtKB-SubCell"/>
</dbReference>
<keyword evidence="10" id="KW-1185">Reference proteome</keyword>
<reference evidence="9" key="5">
    <citation type="journal article" date="2021" name="G3 (Bethesda)">
        <title>Aegilops tauschii genome assembly Aet v5.0 features greater sequence contiguity and improved annotation.</title>
        <authorList>
            <person name="Wang L."/>
            <person name="Zhu T."/>
            <person name="Rodriguez J.C."/>
            <person name="Deal K.R."/>
            <person name="Dubcovsky J."/>
            <person name="McGuire P.E."/>
            <person name="Lux T."/>
            <person name="Spannagl M."/>
            <person name="Mayer K.F.X."/>
            <person name="Baldrich P."/>
            <person name="Meyers B.C."/>
            <person name="Huo N."/>
            <person name="Gu Y.Q."/>
            <person name="Zhou H."/>
            <person name="Devos K.M."/>
            <person name="Bennetzen J.L."/>
            <person name="Unver T."/>
            <person name="Budak H."/>
            <person name="Gulick P.J."/>
            <person name="Galiba G."/>
            <person name="Kalapos B."/>
            <person name="Nelson D.R."/>
            <person name="Li P."/>
            <person name="You F.M."/>
            <person name="Luo M.C."/>
            <person name="Dvorak J."/>
        </authorList>
    </citation>
    <scope>NUCLEOTIDE SEQUENCE [LARGE SCALE GENOMIC DNA]</scope>
    <source>
        <strain evidence="9">cv. AL8/78</strain>
    </source>
</reference>